<dbReference type="InterPro" id="IPR006598">
    <property type="entry name" value="CAP10"/>
</dbReference>
<dbReference type="PANTHER" id="PTHR12203">
    <property type="entry name" value="KDEL LYS-ASP-GLU-LEU CONTAINING - RELATED"/>
    <property type="match status" value="1"/>
</dbReference>
<dbReference type="InterPro" id="IPR051091">
    <property type="entry name" value="O-Glucosyltr/Glycosyltrsf_90"/>
</dbReference>
<protein>
    <recommendedName>
        <fullName evidence="1">Glycosyl transferase CAP10 domain-containing protein</fullName>
    </recommendedName>
</protein>
<dbReference type="Proteomes" id="UP001289374">
    <property type="component" value="Unassembled WGS sequence"/>
</dbReference>
<proteinExistence type="predicted"/>
<evidence type="ECO:0000313" key="2">
    <source>
        <dbReference type="EMBL" id="KAK4411373.1"/>
    </source>
</evidence>
<evidence type="ECO:0000259" key="1">
    <source>
        <dbReference type="SMART" id="SM00672"/>
    </source>
</evidence>
<dbReference type="PANTHER" id="PTHR12203:SF108">
    <property type="entry name" value="O-GLUCOSYLTRANSFERASE RUMI HOMOLOG"/>
    <property type="match status" value="1"/>
</dbReference>
<name>A0AAE1XHB5_9LAMI</name>
<dbReference type="SMART" id="SM00672">
    <property type="entry name" value="CAP10"/>
    <property type="match status" value="1"/>
</dbReference>
<keyword evidence="3" id="KW-1185">Reference proteome</keyword>
<reference evidence="2" key="2">
    <citation type="journal article" date="2024" name="Plant">
        <title>Genomic evolution and insights into agronomic trait innovations of Sesamum species.</title>
        <authorList>
            <person name="Miao H."/>
            <person name="Wang L."/>
            <person name="Qu L."/>
            <person name="Liu H."/>
            <person name="Sun Y."/>
            <person name="Le M."/>
            <person name="Wang Q."/>
            <person name="Wei S."/>
            <person name="Zheng Y."/>
            <person name="Lin W."/>
            <person name="Duan Y."/>
            <person name="Cao H."/>
            <person name="Xiong S."/>
            <person name="Wang X."/>
            <person name="Wei L."/>
            <person name="Li C."/>
            <person name="Ma Q."/>
            <person name="Ju M."/>
            <person name="Zhao R."/>
            <person name="Li G."/>
            <person name="Mu C."/>
            <person name="Tian Q."/>
            <person name="Mei H."/>
            <person name="Zhang T."/>
            <person name="Gao T."/>
            <person name="Zhang H."/>
        </authorList>
    </citation>
    <scope>NUCLEOTIDE SEQUENCE</scope>
    <source>
        <strain evidence="2">K16</strain>
    </source>
</reference>
<accession>A0AAE1XHB5</accession>
<comment type="caution">
    <text evidence="2">The sequence shown here is derived from an EMBL/GenBank/DDBJ whole genome shotgun (WGS) entry which is preliminary data.</text>
</comment>
<dbReference type="EMBL" id="JACGWL010000001">
    <property type="protein sequence ID" value="KAK4411373.1"/>
    <property type="molecule type" value="Genomic_DNA"/>
</dbReference>
<evidence type="ECO:0000313" key="3">
    <source>
        <dbReference type="Proteomes" id="UP001289374"/>
    </source>
</evidence>
<gene>
    <name evidence="2" type="ORF">Sango_0210300</name>
</gene>
<reference evidence="2" key="1">
    <citation type="submission" date="2020-06" db="EMBL/GenBank/DDBJ databases">
        <authorList>
            <person name="Li T."/>
            <person name="Hu X."/>
            <person name="Zhang T."/>
            <person name="Song X."/>
            <person name="Zhang H."/>
            <person name="Dai N."/>
            <person name="Sheng W."/>
            <person name="Hou X."/>
            <person name="Wei L."/>
        </authorList>
    </citation>
    <scope>NUCLEOTIDE SEQUENCE</scope>
    <source>
        <strain evidence="2">K16</strain>
        <tissue evidence="2">Leaf</tissue>
    </source>
</reference>
<dbReference type="AlphaFoldDB" id="A0AAE1XHB5"/>
<organism evidence="2 3">
    <name type="scientific">Sesamum angolense</name>
    <dbReference type="NCBI Taxonomy" id="2727404"/>
    <lineage>
        <taxon>Eukaryota</taxon>
        <taxon>Viridiplantae</taxon>
        <taxon>Streptophyta</taxon>
        <taxon>Embryophyta</taxon>
        <taxon>Tracheophyta</taxon>
        <taxon>Spermatophyta</taxon>
        <taxon>Magnoliopsida</taxon>
        <taxon>eudicotyledons</taxon>
        <taxon>Gunneridae</taxon>
        <taxon>Pentapetalae</taxon>
        <taxon>asterids</taxon>
        <taxon>lamiids</taxon>
        <taxon>Lamiales</taxon>
        <taxon>Pedaliaceae</taxon>
        <taxon>Sesamum</taxon>
    </lineage>
</organism>
<feature type="domain" description="Glycosyl transferase CAP10" evidence="1">
    <location>
        <begin position="33"/>
        <end position="221"/>
    </location>
</feature>
<dbReference type="Pfam" id="PF05686">
    <property type="entry name" value="Glyco_transf_90"/>
    <property type="match status" value="1"/>
</dbReference>
<sequence>MQTVHSEVQGKFSDERRCHNMGLLQLLRLYPGRIPDVDLMFACDDRTVVHKRDYSSPNASIPPPVFHYCGEEASYDIVFPDWSFWGWPEVNIKPWEELKEELKEANERIKWKDREPYAFWKGNSKLGPARKDLVTCNVSNGQDWKARLFDMEWSGEKKKGFNTSNLANQCTYRYKIYVEGNTWSAQEIGKPAAKCKKLKMQNIYDYCFHVLNEYAKLLRYKPIEGSKETCSETLVPLKAENGDLGSTRW</sequence>